<reference evidence="3" key="2">
    <citation type="submission" date="2020-11" db="EMBL/GenBank/DDBJ databases">
        <authorList>
            <person name="Cecchin M."/>
            <person name="Marcolungo L."/>
            <person name="Rossato M."/>
            <person name="Girolomoni L."/>
            <person name="Cosentino E."/>
            <person name="Cuine S."/>
            <person name="Li-Beisson Y."/>
            <person name="Delledonne M."/>
            <person name="Ballottari M."/>
        </authorList>
    </citation>
    <scope>NUCLEOTIDE SEQUENCE</scope>
    <source>
        <strain evidence="3">211/11P</strain>
        <tissue evidence="3">Whole cell</tissue>
    </source>
</reference>
<organism evidence="3 4">
    <name type="scientific">Chlorella vulgaris</name>
    <name type="common">Green alga</name>
    <dbReference type="NCBI Taxonomy" id="3077"/>
    <lineage>
        <taxon>Eukaryota</taxon>
        <taxon>Viridiplantae</taxon>
        <taxon>Chlorophyta</taxon>
        <taxon>core chlorophytes</taxon>
        <taxon>Trebouxiophyceae</taxon>
        <taxon>Chlorellales</taxon>
        <taxon>Chlorellaceae</taxon>
        <taxon>Chlorella clade</taxon>
        <taxon>Chlorella</taxon>
    </lineage>
</organism>
<protein>
    <recommendedName>
        <fullName evidence="2">UBC core domain-containing protein</fullName>
    </recommendedName>
</protein>
<evidence type="ECO:0000256" key="1">
    <source>
        <dbReference type="SAM" id="MobiDB-lite"/>
    </source>
</evidence>
<dbReference type="CDD" id="cd06974">
    <property type="entry name" value="TerD_like"/>
    <property type="match status" value="1"/>
</dbReference>
<dbReference type="EMBL" id="SIDB01000001">
    <property type="protein sequence ID" value="KAI3438945.1"/>
    <property type="molecule type" value="Genomic_DNA"/>
</dbReference>
<proteinExistence type="predicted"/>
<dbReference type="InterPro" id="IPR003325">
    <property type="entry name" value="TerD"/>
</dbReference>
<keyword evidence="4" id="KW-1185">Reference proteome</keyword>
<feature type="region of interest" description="Disordered" evidence="1">
    <location>
        <begin position="291"/>
        <end position="319"/>
    </location>
</feature>
<dbReference type="PANTHER" id="PTHR32097:SF17">
    <property type="entry name" value="CAMP-BINDING PROTEIN 1-RELATED"/>
    <property type="match status" value="1"/>
</dbReference>
<dbReference type="Proteomes" id="UP001055712">
    <property type="component" value="Unassembled WGS sequence"/>
</dbReference>
<reference evidence="3" key="1">
    <citation type="journal article" date="2019" name="Plant J.">
        <title>Chlorella vulgaris genome assembly and annotation reveals the molecular basis for metabolic acclimation to high light conditions.</title>
        <authorList>
            <person name="Cecchin M."/>
            <person name="Marcolungo L."/>
            <person name="Rossato M."/>
            <person name="Girolomoni L."/>
            <person name="Cosentino E."/>
            <person name="Cuine S."/>
            <person name="Li-Beisson Y."/>
            <person name="Delledonne M."/>
            <person name="Ballottari M."/>
        </authorList>
    </citation>
    <scope>NUCLEOTIDE SEQUENCE</scope>
    <source>
        <strain evidence="3">211/11P</strain>
    </source>
</reference>
<dbReference type="CDD" id="cd23955">
    <property type="entry name" value="UBCc_invertebrate"/>
    <property type="match status" value="1"/>
</dbReference>
<dbReference type="AlphaFoldDB" id="A0A9D4U0J9"/>
<sequence>MARAVALRRLLSDLKEVLEHPQLDAVALPIEANLFCWHANLRCQEGPLAGVVLHCVLDFTDLYPSEGPQIRVFHALPHPNVSARPAALGSRHGATYRVALWDCNPSLDQWSPAYSVSSVLALLSSFLFDAELLYDERRISLHAAARAAMTLKVSGHPHTGAAPVPPFPTPEEVALAPRLRMMDVRRPEINKELMLATHAAEPGELATLAVNCDGWTPVDPKRGGVKLEVAAKVAAADSSTNGVAVSLASASVGCYAALAGLGEEAGAEQEQSEAAKSEKSTVQALEEVVQQEEKAATVDDEQESVAANPSGSTKNPRRKGLLDPAILKASHRSLVADVMALHRRRLEGQRGEASARLAAHADSIQTVADHKAAAVEGSSAGPAFDRLTPDALAQVLMRVEARDVAALGATCRALRAACSDGEVWRAQLRRSFPASSLRCTQLADYRTAYDLEANGVVPELACFYSKATWDTEFTINPKTRQADYISTNSPDLVAVEAVRSGLVVRDAQGNAIQGVIPAYITADHFKRALPYLPAVLRQLCPDEASPSPERWLTVLPTMLNTCAVLLSDQGVAASERALNTYCGLHRLLLALCDHYQLWDKAERRVQRFLSSEAQQSKSETPSLGHLVPLLAVSRRHNWREVTPVILGESVDRQVLWVCKADRSLVARYKQHPGKGGVDEKLMDGMFQASIVSYRLHMFHAAFLRLVARPDGQSVGEVMYRMDSLYGRPGAGMRRRFQAEVKAILECRGLNEALDVMGISRLSPAAWTARLRQSWLNSLARGYHTARTNFDRVQAGGVSRILLCGQRYSAPPNLSHIEVDERWHSKGSEYSFSFLDASCLLYGWQAEGGMSKPGAAAPPLKLLGYVDYSTQRSKFKDQSGVSAVRHSGDIIDGSCGQHTLSINLKALPLRVRALYLTLSAWMTAKLDDIDQPFVSVRDPASGQELCTFQLDDIPQAQRRQHTSVVMLKIFRGAAPGQWEIEAVGQLGQGCAGNYGPMDEWITSSLVPSSRR</sequence>
<dbReference type="Gene3D" id="3.10.110.10">
    <property type="entry name" value="Ubiquitin Conjugating Enzyme"/>
    <property type="match status" value="1"/>
</dbReference>
<dbReference type="PANTHER" id="PTHR32097">
    <property type="entry name" value="CAMP-BINDING PROTEIN 1-RELATED"/>
    <property type="match status" value="1"/>
</dbReference>
<accession>A0A9D4U0J9</accession>
<dbReference type="InterPro" id="IPR051324">
    <property type="entry name" value="Stress/Tellurium_Resist"/>
</dbReference>
<dbReference type="Pfam" id="PF02342">
    <property type="entry name" value="TerD"/>
    <property type="match status" value="1"/>
</dbReference>
<gene>
    <name evidence="3" type="ORF">D9Q98_001359</name>
</gene>
<dbReference type="Pfam" id="PF00179">
    <property type="entry name" value="UQ_con"/>
    <property type="match status" value="1"/>
</dbReference>
<dbReference type="Gene3D" id="2.60.60.30">
    <property type="entry name" value="sav2460 like domains"/>
    <property type="match status" value="1"/>
</dbReference>
<name>A0A9D4U0J9_CHLVU</name>
<evidence type="ECO:0000313" key="4">
    <source>
        <dbReference type="Proteomes" id="UP001055712"/>
    </source>
</evidence>
<evidence type="ECO:0000313" key="3">
    <source>
        <dbReference type="EMBL" id="KAI3438945.1"/>
    </source>
</evidence>
<dbReference type="InterPro" id="IPR036047">
    <property type="entry name" value="F-box-like_dom_sf"/>
</dbReference>
<dbReference type="SUPFAM" id="SSF81383">
    <property type="entry name" value="F-box domain"/>
    <property type="match status" value="1"/>
</dbReference>
<dbReference type="InterPro" id="IPR000608">
    <property type="entry name" value="UBC"/>
</dbReference>
<dbReference type="InterPro" id="IPR016135">
    <property type="entry name" value="UBQ-conjugating_enzyme/RWD"/>
</dbReference>
<dbReference type="PROSITE" id="PS50127">
    <property type="entry name" value="UBC_2"/>
    <property type="match status" value="1"/>
</dbReference>
<dbReference type="SUPFAM" id="SSF54495">
    <property type="entry name" value="UBC-like"/>
    <property type="match status" value="1"/>
</dbReference>
<dbReference type="OrthoDB" id="1893773at2759"/>
<comment type="caution">
    <text evidence="3">The sequence shown here is derived from an EMBL/GenBank/DDBJ whole genome shotgun (WGS) entry which is preliminary data.</text>
</comment>
<evidence type="ECO:0000259" key="2">
    <source>
        <dbReference type="PROSITE" id="PS50127"/>
    </source>
</evidence>
<feature type="compositionally biased region" description="Polar residues" evidence="1">
    <location>
        <begin position="305"/>
        <end position="314"/>
    </location>
</feature>
<feature type="domain" description="UBC core" evidence="2">
    <location>
        <begin position="5"/>
        <end position="169"/>
    </location>
</feature>